<evidence type="ECO:0000256" key="5">
    <source>
        <dbReference type="ARBA" id="ARBA00012807"/>
    </source>
</evidence>
<keyword evidence="11 15" id="KW-0819">tRNA processing</keyword>
<evidence type="ECO:0000256" key="8">
    <source>
        <dbReference type="ARBA" id="ARBA00022603"/>
    </source>
</evidence>
<evidence type="ECO:0000256" key="17">
    <source>
        <dbReference type="RuleBase" id="RU003464"/>
    </source>
</evidence>
<keyword evidence="20" id="KW-1185">Reference proteome</keyword>
<dbReference type="Gene3D" id="1.10.1270.20">
    <property type="entry name" value="tRNA(m1g37)methyltransferase, domain 2"/>
    <property type="match status" value="1"/>
</dbReference>
<organism evidence="19 20">
    <name type="scientific">Helicobacter equorum</name>
    <dbReference type="NCBI Taxonomy" id="361872"/>
    <lineage>
        <taxon>Bacteria</taxon>
        <taxon>Pseudomonadati</taxon>
        <taxon>Campylobacterota</taxon>
        <taxon>Epsilonproteobacteria</taxon>
        <taxon>Campylobacterales</taxon>
        <taxon>Helicobacteraceae</taxon>
        <taxon>Helicobacter</taxon>
    </lineage>
</organism>
<dbReference type="InterPro" id="IPR002649">
    <property type="entry name" value="tRNA_m1G_MeTrfase_TrmD"/>
</dbReference>
<comment type="subunit">
    <text evidence="4 15 17">Homodimer.</text>
</comment>
<keyword evidence="9 15" id="KW-0808">Transferase</keyword>
<dbReference type="InterPro" id="IPR023148">
    <property type="entry name" value="tRNA_m1G_MeTrfase_C_sf"/>
</dbReference>
<evidence type="ECO:0000313" key="19">
    <source>
        <dbReference type="EMBL" id="RDU67935.1"/>
    </source>
</evidence>
<evidence type="ECO:0000256" key="1">
    <source>
        <dbReference type="ARBA" id="ARBA00002634"/>
    </source>
</evidence>
<feature type="domain" description="tRNA methyltransferase TRMD/TRM10-type" evidence="18">
    <location>
        <begin position="1"/>
        <end position="228"/>
    </location>
</feature>
<dbReference type="InterPro" id="IPR029028">
    <property type="entry name" value="Alpha/beta_knot_MTases"/>
</dbReference>
<dbReference type="GO" id="GO:0052906">
    <property type="term" value="F:tRNA (guanine(37)-N1)-methyltransferase activity"/>
    <property type="evidence" value="ECO:0007669"/>
    <property type="project" value="UniProtKB-UniRule"/>
</dbReference>
<evidence type="ECO:0000256" key="4">
    <source>
        <dbReference type="ARBA" id="ARBA00011738"/>
    </source>
</evidence>
<dbReference type="EC" id="2.1.1.228" evidence="5 15"/>
<dbReference type="NCBIfam" id="TIGR00088">
    <property type="entry name" value="trmD"/>
    <property type="match status" value="1"/>
</dbReference>
<dbReference type="PANTHER" id="PTHR46417">
    <property type="entry name" value="TRNA (GUANINE-N(1)-)-METHYLTRANSFERASE"/>
    <property type="match status" value="1"/>
</dbReference>
<evidence type="ECO:0000256" key="2">
    <source>
        <dbReference type="ARBA" id="ARBA00004496"/>
    </source>
</evidence>
<evidence type="ECO:0000256" key="10">
    <source>
        <dbReference type="ARBA" id="ARBA00022691"/>
    </source>
</evidence>
<evidence type="ECO:0000259" key="18">
    <source>
        <dbReference type="Pfam" id="PF01746"/>
    </source>
</evidence>
<evidence type="ECO:0000256" key="9">
    <source>
        <dbReference type="ARBA" id="ARBA00022679"/>
    </source>
</evidence>
<comment type="catalytic activity">
    <reaction evidence="14 15 17">
        <text>guanosine(37) in tRNA + S-adenosyl-L-methionine = N(1)-methylguanosine(37) in tRNA + S-adenosyl-L-homocysteine + H(+)</text>
        <dbReference type="Rhea" id="RHEA:36899"/>
        <dbReference type="Rhea" id="RHEA-COMP:10145"/>
        <dbReference type="Rhea" id="RHEA-COMP:10147"/>
        <dbReference type="ChEBI" id="CHEBI:15378"/>
        <dbReference type="ChEBI" id="CHEBI:57856"/>
        <dbReference type="ChEBI" id="CHEBI:59789"/>
        <dbReference type="ChEBI" id="CHEBI:73542"/>
        <dbReference type="ChEBI" id="CHEBI:74269"/>
        <dbReference type="EC" id="2.1.1.228"/>
    </reaction>
</comment>
<dbReference type="SUPFAM" id="SSF75217">
    <property type="entry name" value="alpha/beta knot"/>
    <property type="match status" value="1"/>
</dbReference>
<evidence type="ECO:0000256" key="13">
    <source>
        <dbReference type="ARBA" id="ARBA00033392"/>
    </source>
</evidence>
<accession>A0A3D8ISP6</accession>
<reference evidence="19 20" key="1">
    <citation type="submission" date="2018-04" db="EMBL/GenBank/DDBJ databases">
        <title>Novel Campyloabacter and Helicobacter Species and Strains.</title>
        <authorList>
            <person name="Mannion A.J."/>
            <person name="Shen Z."/>
            <person name="Fox J.G."/>
        </authorList>
    </citation>
    <scope>NUCLEOTIDE SEQUENCE [LARGE SCALE GENOMIC DNA]</scope>
    <source>
        <strain evidence="19 20">MIT 12-6600</strain>
    </source>
</reference>
<comment type="caution">
    <text evidence="19">The sequence shown here is derived from an EMBL/GenBank/DDBJ whole genome shotgun (WGS) entry which is preliminary data.</text>
</comment>
<name>A0A3D8ISP6_9HELI</name>
<proteinExistence type="inferred from homology"/>
<keyword evidence="8 15" id="KW-0489">Methyltransferase</keyword>
<evidence type="ECO:0000256" key="16">
    <source>
        <dbReference type="PIRSR" id="PIRSR000386-1"/>
    </source>
</evidence>
<dbReference type="PIRSF" id="PIRSF000386">
    <property type="entry name" value="tRNA_mtase"/>
    <property type="match status" value="1"/>
</dbReference>
<evidence type="ECO:0000256" key="7">
    <source>
        <dbReference type="ARBA" id="ARBA00022490"/>
    </source>
</evidence>
<comment type="similarity">
    <text evidence="3 15 17">Belongs to the RNA methyltransferase TrmD family.</text>
</comment>
<evidence type="ECO:0000256" key="14">
    <source>
        <dbReference type="ARBA" id="ARBA00047783"/>
    </source>
</evidence>
<feature type="binding site" evidence="15 16">
    <location>
        <begin position="128"/>
        <end position="133"/>
    </location>
    <ligand>
        <name>S-adenosyl-L-methionine</name>
        <dbReference type="ChEBI" id="CHEBI:59789"/>
    </ligand>
</feature>
<evidence type="ECO:0000313" key="20">
    <source>
        <dbReference type="Proteomes" id="UP000256514"/>
    </source>
</evidence>
<evidence type="ECO:0000256" key="11">
    <source>
        <dbReference type="ARBA" id="ARBA00022694"/>
    </source>
</evidence>
<keyword evidence="7 15" id="KW-0963">Cytoplasm</keyword>
<dbReference type="InterPro" id="IPR016009">
    <property type="entry name" value="tRNA_MeTrfase_TRMD/TRM10"/>
</dbReference>
<sequence>MKFSFFTLFPQLILPYFEDSILKRARKHELIDIECINFREFATNAYQAVDNPPISGGAGQVLMFEALAYALWEARNSHIIFLSPCGKPFKQNDAARLAKKPHISFVCGRYEGFDERLIECFGDEVFSIGDYILTGGELGALCLADSIARQIPNVLGNADSLKGESFESHLLEAPNFAKNTSNFEKKIKNLQKFATPSEYSKGNHNKIAGLKHSLASCKTQYFRPDLFRTHLAVAKK</sequence>
<dbReference type="GO" id="GO:0002939">
    <property type="term" value="P:tRNA N1-guanine methylation"/>
    <property type="evidence" value="ECO:0007669"/>
    <property type="project" value="TreeGrafter"/>
</dbReference>
<feature type="binding site" evidence="15 16">
    <location>
        <position position="108"/>
    </location>
    <ligand>
        <name>S-adenosyl-L-methionine</name>
        <dbReference type="ChEBI" id="CHEBI:59789"/>
    </ligand>
</feature>
<dbReference type="GO" id="GO:0005829">
    <property type="term" value="C:cytosol"/>
    <property type="evidence" value="ECO:0007669"/>
    <property type="project" value="TreeGrafter"/>
</dbReference>
<evidence type="ECO:0000256" key="6">
    <source>
        <dbReference type="ARBA" id="ARBA00014679"/>
    </source>
</evidence>
<dbReference type="Gene3D" id="3.40.1280.10">
    <property type="match status" value="1"/>
</dbReference>
<dbReference type="Pfam" id="PF01746">
    <property type="entry name" value="tRNA_m1G_MT"/>
    <property type="match status" value="1"/>
</dbReference>
<evidence type="ECO:0000256" key="3">
    <source>
        <dbReference type="ARBA" id="ARBA00007630"/>
    </source>
</evidence>
<dbReference type="Proteomes" id="UP000256514">
    <property type="component" value="Unassembled WGS sequence"/>
</dbReference>
<dbReference type="HAMAP" id="MF_00605">
    <property type="entry name" value="TrmD"/>
    <property type="match status" value="1"/>
</dbReference>
<evidence type="ECO:0000256" key="12">
    <source>
        <dbReference type="ARBA" id="ARBA00029736"/>
    </source>
</evidence>
<dbReference type="InterPro" id="IPR029026">
    <property type="entry name" value="tRNA_m1G_MTases_N"/>
</dbReference>
<dbReference type="AlphaFoldDB" id="A0A3D8ISP6"/>
<gene>
    <name evidence="15 19" type="primary">trmD</name>
    <name evidence="19" type="ORF">CQA54_03170</name>
</gene>
<dbReference type="NCBIfam" id="NF000648">
    <property type="entry name" value="PRK00026.1"/>
    <property type="match status" value="1"/>
</dbReference>
<dbReference type="EMBL" id="NXLT01000002">
    <property type="protein sequence ID" value="RDU67935.1"/>
    <property type="molecule type" value="Genomic_DNA"/>
</dbReference>
<comment type="subcellular location">
    <subcellularLocation>
        <location evidence="2 15 17">Cytoplasm</location>
    </subcellularLocation>
</comment>
<dbReference type="RefSeq" id="WP_115570741.1">
    <property type="nucleotide sequence ID" value="NZ_NXLT01000002.1"/>
</dbReference>
<dbReference type="OrthoDB" id="9807416at2"/>
<dbReference type="PANTHER" id="PTHR46417:SF1">
    <property type="entry name" value="TRNA (GUANINE-N(1)-)-METHYLTRANSFERASE"/>
    <property type="match status" value="1"/>
</dbReference>
<keyword evidence="10 15" id="KW-0949">S-adenosyl-L-methionine</keyword>
<comment type="function">
    <text evidence="1 15 17">Specifically methylates guanosine-37 in various tRNAs.</text>
</comment>
<protein>
    <recommendedName>
        <fullName evidence="6 15">tRNA (guanine-N(1)-)-methyltransferase</fullName>
        <ecNumber evidence="5 15">2.1.1.228</ecNumber>
    </recommendedName>
    <alternativeName>
        <fullName evidence="12 15">M1G-methyltransferase</fullName>
    </alternativeName>
    <alternativeName>
        <fullName evidence="13 15">tRNA [GM37] methyltransferase</fullName>
    </alternativeName>
</protein>
<evidence type="ECO:0000256" key="15">
    <source>
        <dbReference type="HAMAP-Rule" id="MF_00605"/>
    </source>
</evidence>